<dbReference type="InterPro" id="IPR003607">
    <property type="entry name" value="HD/PDEase_dom"/>
</dbReference>
<dbReference type="CDD" id="cd00077">
    <property type="entry name" value="HDc"/>
    <property type="match status" value="1"/>
</dbReference>
<gene>
    <name evidence="3" type="primary">rpfG_1</name>
    <name evidence="3" type="ORF">Pan54_06340</name>
</gene>
<dbReference type="RefSeq" id="WP_146502099.1">
    <property type="nucleotide sequence ID" value="NZ_SJPG01000001.1"/>
</dbReference>
<dbReference type="SUPFAM" id="SSF109604">
    <property type="entry name" value="HD-domain/PDEase-like"/>
    <property type="match status" value="1"/>
</dbReference>
<dbReference type="Proteomes" id="UP000316095">
    <property type="component" value="Unassembled WGS sequence"/>
</dbReference>
<proteinExistence type="predicted"/>
<accession>A0A5C5XC98</accession>
<dbReference type="AlphaFoldDB" id="A0A5C5XC98"/>
<evidence type="ECO:0000259" key="2">
    <source>
        <dbReference type="PROSITE" id="PS51832"/>
    </source>
</evidence>
<evidence type="ECO:0000313" key="4">
    <source>
        <dbReference type="Proteomes" id="UP000316095"/>
    </source>
</evidence>
<comment type="caution">
    <text evidence="3">The sequence shown here is derived from an EMBL/GenBank/DDBJ whole genome shotgun (WGS) entry which is preliminary data.</text>
</comment>
<dbReference type="GO" id="GO:0071111">
    <property type="term" value="F:cyclic-guanylate-specific phosphodiesterase activity"/>
    <property type="evidence" value="ECO:0007669"/>
    <property type="project" value="UniProtKB-EC"/>
</dbReference>
<dbReference type="InterPro" id="IPR037522">
    <property type="entry name" value="HD_GYP_dom"/>
</dbReference>
<evidence type="ECO:0000259" key="1">
    <source>
        <dbReference type="PROSITE" id="PS51831"/>
    </source>
</evidence>
<protein>
    <submittedName>
        <fullName evidence="3">Cyclic di-GMP phosphodiesterase response regulator RpfG</fullName>
        <ecNumber evidence="3">3.1.4.52</ecNumber>
    </submittedName>
</protein>
<organism evidence="3 4">
    <name type="scientific">Rubinisphaera italica</name>
    <dbReference type="NCBI Taxonomy" id="2527969"/>
    <lineage>
        <taxon>Bacteria</taxon>
        <taxon>Pseudomonadati</taxon>
        <taxon>Planctomycetota</taxon>
        <taxon>Planctomycetia</taxon>
        <taxon>Planctomycetales</taxon>
        <taxon>Planctomycetaceae</taxon>
        <taxon>Rubinisphaera</taxon>
    </lineage>
</organism>
<dbReference type="Gene3D" id="1.10.3210.10">
    <property type="entry name" value="Hypothetical protein af1432"/>
    <property type="match status" value="1"/>
</dbReference>
<feature type="domain" description="HD" evidence="1">
    <location>
        <begin position="343"/>
        <end position="465"/>
    </location>
</feature>
<dbReference type="Pfam" id="PF13487">
    <property type="entry name" value="HD_5"/>
    <property type="match status" value="1"/>
</dbReference>
<feature type="domain" description="HD-GYP" evidence="2">
    <location>
        <begin position="321"/>
        <end position="516"/>
    </location>
</feature>
<dbReference type="InterPro" id="IPR006674">
    <property type="entry name" value="HD_domain"/>
</dbReference>
<dbReference type="PANTHER" id="PTHR43155:SF2">
    <property type="entry name" value="CYCLIC DI-GMP PHOSPHODIESTERASE PA4108"/>
    <property type="match status" value="1"/>
</dbReference>
<name>A0A5C5XC98_9PLAN</name>
<dbReference type="PROSITE" id="PS51832">
    <property type="entry name" value="HD_GYP"/>
    <property type="match status" value="1"/>
</dbReference>
<reference evidence="3 4" key="1">
    <citation type="submission" date="2019-02" db="EMBL/GenBank/DDBJ databases">
        <title>Deep-cultivation of Planctomycetes and their phenomic and genomic characterization uncovers novel biology.</title>
        <authorList>
            <person name="Wiegand S."/>
            <person name="Jogler M."/>
            <person name="Boedeker C."/>
            <person name="Pinto D."/>
            <person name="Vollmers J."/>
            <person name="Rivas-Marin E."/>
            <person name="Kohn T."/>
            <person name="Peeters S.H."/>
            <person name="Heuer A."/>
            <person name="Rast P."/>
            <person name="Oberbeckmann S."/>
            <person name="Bunk B."/>
            <person name="Jeske O."/>
            <person name="Meyerdierks A."/>
            <person name="Storesund J.E."/>
            <person name="Kallscheuer N."/>
            <person name="Luecker S."/>
            <person name="Lage O.M."/>
            <person name="Pohl T."/>
            <person name="Merkel B.J."/>
            <person name="Hornburger P."/>
            <person name="Mueller R.-W."/>
            <person name="Bruemmer F."/>
            <person name="Labrenz M."/>
            <person name="Spormann A.M."/>
            <person name="Op Den Camp H."/>
            <person name="Overmann J."/>
            <person name="Amann R."/>
            <person name="Jetten M.S.M."/>
            <person name="Mascher T."/>
            <person name="Medema M.H."/>
            <person name="Devos D.P."/>
            <person name="Kaster A.-K."/>
            <person name="Ovreas L."/>
            <person name="Rohde M."/>
            <person name="Galperin M.Y."/>
            <person name="Jogler C."/>
        </authorList>
    </citation>
    <scope>NUCLEOTIDE SEQUENCE [LARGE SCALE GENOMIC DNA]</scope>
    <source>
        <strain evidence="3 4">Pan54</strain>
    </source>
</reference>
<dbReference type="EMBL" id="SJPG01000001">
    <property type="protein sequence ID" value="TWT59923.1"/>
    <property type="molecule type" value="Genomic_DNA"/>
</dbReference>
<keyword evidence="3" id="KW-0378">Hydrolase</keyword>
<dbReference type="SMART" id="SM00471">
    <property type="entry name" value="HDc"/>
    <property type="match status" value="1"/>
</dbReference>
<dbReference type="PANTHER" id="PTHR43155">
    <property type="entry name" value="CYCLIC DI-GMP PHOSPHODIESTERASE PA4108-RELATED"/>
    <property type="match status" value="1"/>
</dbReference>
<dbReference type="EC" id="3.1.4.52" evidence="3"/>
<sequence>MSIIENTQMQPEHPSMPIARKLSECFENSVEIWQLTHDWVQQFTIGEAPYPSDQSDIHFYIHKSQGDAEPFLLPLDDQRTLFILPIQAETGFDTVAVGISRLSQTEMLRTLLKQEFHLQRIEERNEFQADQIDLYAAQVSADFEEMTWLRALADQLGVCTVERSLNSLAESALELLGDLIHCRTVALITPGSGTDATSELNIKTWGENIPEESCRELVAHWRNSESSVPIVCNDGLIPDSNTQCPEGINSYILTALMKDGKTYGWVATLNKKNTGHIRTHFHDQMDAASELEFGTSEATLIRSTANILASHAKNLDLFEQRQELLIGIIRTMMNSLDAKDPYTCGHSDRVAQYARIIAENMQLPVKECHDIYVTGLVHDIGKVGVPDHVLKKPGKLTDEEFAEIKKHPEIGYKILKSLDAFSYVLPGVLHHHESVDGSGYPHQLKGDAIPLMARILAVADAYDAMTSTRPYRDGMPVKKAVSILLEGAGSQWDKACVEAFFDGMPQILEITIESDQQKDHYLKQYPSRAHALQSEINSVQAAVAAATLV</sequence>
<dbReference type="PROSITE" id="PS51831">
    <property type="entry name" value="HD"/>
    <property type="match status" value="1"/>
</dbReference>
<dbReference type="OrthoDB" id="9804747at2"/>
<keyword evidence="4" id="KW-1185">Reference proteome</keyword>
<evidence type="ECO:0000313" key="3">
    <source>
        <dbReference type="EMBL" id="TWT59923.1"/>
    </source>
</evidence>